<feature type="domain" description="Cation efflux protein transmembrane" evidence="6">
    <location>
        <begin position="24"/>
        <end position="200"/>
    </location>
</feature>
<dbReference type="AlphaFoldDB" id="A0AAE4FRV0"/>
<evidence type="ECO:0000313" key="7">
    <source>
        <dbReference type="EMBL" id="MDS3859761.1"/>
    </source>
</evidence>
<name>A0AAE4FRV0_9CYAN</name>
<evidence type="ECO:0000313" key="8">
    <source>
        <dbReference type="Proteomes" id="UP001268256"/>
    </source>
</evidence>
<organism evidence="7 8">
    <name type="scientific">Pseudocalidococcus azoricus BACA0444</name>
    <dbReference type="NCBI Taxonomy" id="2918990"/>
    <lineage>
        <taxon>Bacteria</taxon>
        <taxon>Bacillati</taxon>
        <taxon>Cyanobacteriota</taxon>
        <taxon>Cyanophyceae</taxon>
        <taxon>Acaryochloridales</taxon>
        <taxon>Thermosynechococcaceae</taxon>
        <taxon>Pseudocalidococcus</taxon>
        <taxon>Pseudocalidococcus azoricus</taxon>
    </lineage>
</organism>
<dbReference type="PANTHER" id="PTHR11562:SF17">
    <property type="entry name" value="RE54080P-RELATED"/>
    <property type="match status" value="1"/>
</dbReference>
<dbReference type="Gene3D" id="1.20.1510.10">
    <property type="entry name" value="Cation efflux protein transmembrane domain"/>
    <property type="match status" value="1"/>
</dbReference>
<dbReference type="InterPro" id="IPR027469">
    <property type="entry name" value="Cation_efflux_TMD_sf"/>
</dbReference>
<evidence type="ECO:0000259" key="6">
    <source>
        <dbReference type="Pfam" id="PF01545"/>
    </source>
</evidence>
<evidence type="ECO:0000256" key="3">
    <source>
        <dbReference type="ARBA" id="ARBA00022989"/>
    </source>
</evidence>
<keyword evidence="2 5" id="KW-0812">Transmembrane</keyword>
<dbReference type="InterPro" id="IPR050681">
    <property type="entry name" value="CDF/SLC30A"/>
</dbReference>
<accession>A0AAE4FRV0</accession>
<comment type="caution">
    <text evidence="7">The sequence shown here is derived from an EMBL/GenBank/DDBJ whole genome shotgun (WGS) entry which is preliminary data.</text>
</comment>
<dbReference type="PANTHER" id="PTHR11562">
    <property type="entry name" value="CATION EFFLUX PROTEIN/ ZINC TRANSPORTER"/>
    <property type="match status" value="1"/>
</dbReference>
<keyword evidence="4 5" id="KW-0472">Membrane</keyword>
<evidence type="ECO:0000256" key="4">
    <source>
        <dbReference type="ARBA" id="ARBA00023136"/>
    </source>
</evidence>
<sequence>MGDQCCQAKVCELSKLRKEQAKVLWIVLLINAVMFVVELGAGIQANSLSLTGDSLDMLGDALAYGSSLYVINKSVRAQAGAAFFKGLMMFGSAIAVFSQASYQLFTGSSPAATMMGMVGVIALLANLLCLFLLTRHRNDNLNMSSVWLCSRNDIIANTSVLGAAALVFLLHSSLPDLAVGLLLTVVFAKSAGKVLSQSWREMQQVG</sequence>
<dbReference type="GO" id="GO:0005886">
    <property type="term" value="C:plasma membrane"/>
    <property type="evidence" value="ECO:0007669"/>
    <property type="project" value="TreeGrafter"/>
</dbReference>
<keyword evidence="3 5" id="KW-1133">Transmembrane helix</keyword>
<feature type="transmembrane region" description="Helical" evidence="5">
    <location>
        <begin position="23"/>
        <end position="43"/>
    </location>
</feature>
<keyword evidence="8" id="KW-1185">Reference proteome</keyword>
<dbReference type="InterPro" id="IPR058533">
    <property type="entry name" value="Cation_efflux_TM"/>
</dbReference>
<dbReference type="Proteomes" id="UP001268256">
    <property type="component" value="Unassembled WGS sequence"/>
</dbReference>
<dbReference type="RefSeq" id="WP_322877066.1">
    <property type="nucleotide sequence ID" value="NZ_JAVMIP010000002.1"/>
</dbReference>
<evidence type="ECO:0000256" key="1">
    <source>
        <dbReference type="ARBA" id="ARBA00004141"/>
    </source>
</evidence>
<reference evidence="8" key="1">
    <citation type="submission" date="2023-07" db="EMBL/GenBank/DDBJ databases">
        <authorList>
            <person name="Luz R."/>
            <person name="Cordeiro R."/>
            <person name="Fonseca A."/>
            <person name="Goncalves V."/>
        </authorList>
    </citation>
    <scope>NUCLEOTIDE SEQUENCE [LARGE SCALE GENOMIC DNA]</scope>
    <source>
        <strain evidence="8">BACA0444</strain>
    </source>
</reference>
<feature type="transmembrane region" description="Helical" evidence="5">
    <location>
        <begin position="55"/>
        <end position="71"/>
    </location>
</feature>
<dbReference type="Pfam" id="PF01545">
    <property type="entry name" value="Cation_efflux"/>
    <property type="match status" value="1"/>
</dbReference>
<evidence type="ECO:0000256" key="2">
    <source>
        <dbReference type="ARBA" id="ARBA00022692"/>
    </source>
</evidence>
<dbReference type="EMBL" id="JAVMIP010000002">
    <property type="protein sequence ID" value="MDS3859761.1"/>
    <property type="molecule type" value="Genomic_DNA"/>
</dbReference>
<protein>
    <submittedName>
        <fullName evidence="7">Cation transporter</fullName>
    </submittedName>
</protein>
<dbReference type="GO" id="GO:0005385">
    <property type="term" value="F:zinc ion transmembrane transporter activity"/>
    <property type="evidence" value="ECO:0007669"/>
    <property type="project" value="TreeGrafter"/>
</dbReference>
<gene>
    <name evidence="7" type="ORF">RIF25_02955</name>
</gene>
<comment type="subcellular location">
    <subcellularLocation>
        <location evidence="1">Membrane</location>
        <topology evidence="1">Multi-pass membrane protein</topology>
    </subcellularLocation>
</comment>
<proteinExistence type="predicted"/>
<feature type="transmembrane region" description="Helical" evidence="5">
    <location>
        <begin position="83"/>
        <end position="105"/>
    </location>
</feature>
<feature type="transmembrane region" description="Helical" evidence="5">
    <location>
        <begin position="154"/>
        <end position="171"/>
    </location>
</feature>
<dbReference type="SUPFAM" id="SSF161111">
    <property type="entry name" value="Cation efflux protein transmembrane domain-like"/>
    <property type="match status" value="1"/>
</dbReference>
<evidence type="ECO:0000256" key="5">
    <source>
        <dbReference type="SAM" id="Phobius"/>
    </source>
</evidence>
<feature type="transmembrane region" description="Helical" evidence="5">
    <location>
        <begin position="111"/>
        <end position="133"/>
    </location>
</feature>